<evidence type="ECO:0000313" key="3">
    <source>
        <dbReference type="EMBL" id="TEW66473.1"/>
    </source>
</evidence>
<feature type="transmembrane region" description="Helical" evidence="1">
    <location>
        <begin position="183"/>
        <end position="210"/>
    </location>
</feature>
<evidence type="ECO:0000259" key="2">
    <source>
        <dbReference type="Pfam" id="PF02517"/>
    </source>
</evidence>
<feature type="transmembrane region" description="Helical" evidence="1">
    <location>
        <begin position="247"/>
        <end position="272"/>
    </location>
</feature>
<protein>
    <submittedName>
        <fullName evidence="3">CPBP family intramembrane metalloprotease</fullName>
    </submittedName>
</protein>
<dbReference type="GO" id="GO:0006508">
    <property type="term" value="P:proteolysis"/>
    <property type="evidence" value="ECO:0007669"/>
    <property type="project" value="UniProtKB-KW"/>
</dbReference>
<accession>A0A4Y8AD29</accession>
<dbReference type="GO" id="GO:0008237">
    <property type="term" value="F:metallopeptidase activity"/>
    <property type="evidence" value="ECO:0007669"/>
    <property type="project" value="UniProtKB-KW"/>
</dbReference>
<keyword evidence="3" id="KW-0645">Protease</keyword>
<keyword evidence="1" id="KW-1133">Transmembrane helix</keyword>
<feature type="transmembrane region" description="Helical" evidence="1">
    <location>
        <begin position="76"/>
        <end position="100"/>
    </location>
</feature>
<dbReference type="Pfam" id="PF02517">
    <property type="entry name" value="Rce1-like"/>
    <property type="match status" value="1"/>
</dbReference>
<dbReference type="AlphaFoldDB" id="A0A4Y8AD29"/>
<proteinExistence type="predicted"/>
<comment type="caution">
    <text evidence="3">The sequence shown here is derived from an EMBL/GenBank/DDBJ whole genome shotgun (WGS) entry which is preliminary data.</text>
</comment>
<gene>
    <name evidence="3" type="ORF">E2R65_08575</name>
</gene>
<feature type="transmembrane region" description="Helical" evidence="1">
    <location>
        <begin position="116"/>
        <end position="136"/>
    </location>
</feature>
<feature type="transmembrane region" description="Helical" evidence="1">
    <location>
        <begin position="216"/>
        <end position="235"/>
    </location>
</feature>
<organism evidence="3 4">
    <name type="scientific">Mucilaginibacter phyllosphaerae</name>
    <dbReference type="NCBI Taxonomy" id="1812349"/>
    <lineage>
        <taxon>Bacteria</taxon>
        <taxon>Pseudomonadati</taxon>
        <taxon>Bacteroidota</taxon>
        <taxon>Sphingobacteriia</taxon>
        <taxon>Sphingobacteriales</taxon>
        <taxon>Sphingobacteriaceae</taxon>
        <taxon>Mucilaginibacter</taxon>
    </lineage>
</organism>
<dbReference type="PANTHER" id="PTHR43592">
    <property type="entry name" value="CAAX AMINO TERMINAL PROTEASE"/>
    <property type="match status" value="1"/>
</dbReference>
<feature type="transmembrane region" description="Helical" evidence="1">
    <location>
        <begin position="292"/>
        <end position="309"/>
    </location>
</feature>
<evidence type="ECO:0000256" key="1">
    <source>
        <dbReference type="SAM" id="Phobius"/>
    </source>
</evidence>
<name>A0A4Y8AD29_9SPHI</name>
<sequence>MLIFNPANLRNLSYMMKSTVNQTSPARQFLYFVVLFAGIFVLFNVIGLALIGLFYGFDLLMNIGRLNFSDPQTVPALYLLQIVTTTIPLFAAPVVFAYWLTPTPRAYLKPTLKFPLWLWIIAFFVMLISSPLIELLSNLNQQMVLPGWLNGIERWMKESEENAKRITNAILQMKTPFDCIKNVFLIGFLTAIAEEFLFRGGMQTILLNWIKKPHTAIWVTAAIFSAFHLEFYGFLPRMLLGALFGYFVYYSGSIWPAVWGHFLNNATAVIATYLYQQKQIKLNPDAQNIFSWWQYVFSAVIILVLLLVYKKVAQGKQNPALNGEELG</sequence>
<dbReference type="InterPro" id="IPR003675">
    <property type="entry name" value="Rce1/LyrA-like_dom"/>
</dbReference>
<keyword evidence="1" id="KW-0812">Transmembrane</keyword>
<keyword evidence="3" id="KW-0378">Hydrolase</keyword>
<keyword evidence="3" id="KW-0482">Metalloprotease</keyword>
<dbReference type="GO" id="GO:0080120">
    <property type="term" value="P:CAAX-box protein maturation"/>
    <property type="evidence" value="ECO:0007669"/>
    <property type="project" value="UniProtKB-ARBA"/>
</dbReference>
<keyword evidence="1" id="KW-0472">Membrane</keyword>
<feature type="transmembrane region" description="Helical" evidence="1">
    <location>
        <begin position="29"/>
        <end position="55"/>
    </location>
</feature>
<dbReference type="EMBL" id="SNQG01000003">
    <property type="protein sequence ID" value="TEW66473.1"/>
    <property type="molecule type" value="Genomic_DNA"/>
</dbReference>
<evidence type="ECO:0000313" key="4">
    <source>
        <dbReference type="Proteomes" id="UP000297248"/>
    </source>
</evidence>
<dbReference type="Proteomes" id="UP000297248">
    <property type="component" value="Unassembled WGS sequence"/>
</dbReference>
<reference evidence="3 4" key="1">
    <citation type="journal article" date="2016" name="Int. J. Syst. Evol. Microbiol.">
        <title>Proposal of Mucilaginibacter phyllosphaerae sp. nov. isolated from the phyllosphere of Galium album.</title>
        <authorList>
            <person name="Aydogan E.L."/>
            <person name="Busse H.J."/>
            <person name="Moser G."/>
            <person name="Muller C."/>
            <person name="Kampfer P."/>
            <person name="Glaeser S.P."/>
        </authorList>
    </citation>
    <scope>NUCLEOTIDE SEQUENCE [LARGE SCALE GENOMIC DNA]</scope>
    <source>
        <strain evidence="3 4">PP-F2FG21</strain>
    </source>
</reference>
<dbReference type="GO" id="GO:0004175">
    <property type="term" value="F:endopeptidase activity"/>
    <property type="evidence" value="ECO:0007669"/>
    <property type="project" value="UniProtKB-ARBA"/>
</dbReference>
<dbReference type="PANTHER" id="PTHR43592:SF15">
    <property type="entry name" value="CAAX AMINO TERMINAL PROTEASE FAMILY PROTEIN"/>
    <property type="match status" value="1"/>
</dbReference>
<feature type="domain" description="CAAX prenyl protease 2/Lysostaphin resistance protein A-like" evidence="2">
    <location>
        <begin position="182"/>
        <end position="266"/>
    </location>
</feature>